<evidence type="ECO:0000313" key="1">
    <source>
        <dbReference type="EMBL" id="CUR53231.1"/>
    </source>
</evidence>
<gene>
    <name evidence="1" type="primary">ibaG</name>
    <name evidence="1" type="ORF">BTSPAZIEG_0260</name>
</gene>
<protein>
    <submittedName>
        <fullName evidence="1">Acid stress protein IbaG</fullName>
    </submittedName>
</protein>
<dbReference type="InterPro" id="IPR036065">
    <property type="entry name" value="BolA-like_sf"/>
</dbReference>
<reference evidence="2" key="1">
    <citation type="submission" date="2015-10" db="EMBL/GenBank/DDBJ databases">
        <authorList>
            <person name="Manzano-Marin A."/>
            <person name="Manzano-Marin A."/>
        </authorList>
    </citation>
    <scope>NUCLEOTIDE SEQUENCE [LARGE SCALE GENOMIC DNA]</scope>
    <source>
        <strain evidence="2">BTs</strain>
    </source>
</reference>
<dbReference type="EMBL" id="LN890285">
    <property type="protein sequence ID" value="CUR53231.1"/>
    <property type="molecule type" value="Genomic_DNA"/>
</dbReference>
<evidence type="ECO:0000313" key="2">
    <source>
        <dbReference type="Proteomes" id="UP000243633"/>
    </source>
</evidence>
<dbReference type="RefSeq" id="WP_075472700.1">
    <property type="nucleotide sequence ID" value="NZ_CP135003.1"/>
</dbReference>
<organism evidence="1 2">
    <name type="scientific">Buchnera aphidicola subsp. Tuberolachnus salignus</name>
    <dbReference type="NCBI Taxonomy" id="98804"/>
    <lineage>
        <taxon>Bacteria</taxon>
        <taxon>Pseudomonadati</taxon>
        <taxon>Pseudomonadota</taxon>
        <taxon>Gammaproteobacteria</taxon>
        <taxon>Enterobacterales</taxon>
        <taxon>Erwiniaceae</taxon>
        <taxon>Buchnera</taxon>
    </lineage>
</organism>
<dbReference type="Gene3D" id="3.30.300.90">
    <property type="entry name" value="BolA-like"/>
    <property type="match status" value="1"/>
</dbReference>
<dbReference type="PIRSF" id="PIRSF003113">
    <property type="entry name" value="BolA"/>
    <property type="match status" value="1"/>
</dbReference>
<keyword evidence="2" id="KW-1185">Reference proteome</keyword>
<dbReference type="PATRIC" id="fig|98804.3.peg.247"/>
<dbReference type="SUPFAM" id="SSF82657">
    <property type="entry name" value="BolA-like"/>
    <property type="match status" value="1"/>
</dbReference>
<dbReference type="InterPro" id="IPR002634">
    <property type="entry name" value="BolA"/>
</dbReference>
<dbReference type="STRING" id="98804.BTSPAZIEG_0260"/>
<name>A0A160SYX4_BUCTT</name>
<accession>A0A160SYX4</accession>
<dbReference type="AlphaFoldDB" id="A0A160SYX4"/>
<dbReference type="OrthoDB" id="9812890at2"/>
<proteinExistence type="predicted"/>
<dbReference type="Proteomes" id="UP000243633">
    <property type="component" value="Chromosome 1"/>
</dbReference>
<sequence length="84" mass="10043">MKLLHTEIKNILKNKLLLKEIIIKGFEKNIEIIAIGQIFLNLKQVQRQKIIYAPLMKYFENNDIHSICIEAYTLKEWSKIQKKM</sequence>